<keyword evidence="2" id="KW-1185">Reference proteome</keyword>
<dbReference type="Proteomes" id="UP000321570">
    <property type="component" value="Unassembled WGS sequence"/>
</dbReference>
<sequence length="143" mass="16411">MEMMLWMKRPAEGGFLQVVSKRMTSTRNTNRDQDAQTLNYEQLQVAIDEKPICTTRELSKTFHISHMIIHREMKAKRKKVSKATKWAPHDLSEINRQQPVMTSCVSLRSRELRSPFSHPIITYSDEKGSGGSLTTMLNTKDSG</sequence>
<protein>
    <submittedName>
        <fullName evidence="1">Uncharacterized protein</fullName>
    </submittedName>
</protein>
<evidence type="ECO:0000313" key="1">
    <source>
        <dbReference type="EMBL" id="VUZ42526.1"/>
    </source>
</evidence>
<dbReference type="EMBL" id="CABIJS010000089">
    <property type="protein sequence ID" value="VUZ42526.1"/>
    <property type="molecule type" value="Genomic_DNA"/>
</dbReference>
<evidence type="ECO:0000313" key="2">
    <source>
        <dbReference type="Proteomes" id="UP000321570"/>
    </source>
</evidence>
<dbReference type="AlphaFoldDB" id="A0A564Y5U3"/>
<name>A0A564Y5U3_HYMDI</name>
<gene>
    <name evidence="1" type="ORF">WMSIL1_LOCUS3233</name>
</gene>
<organism evidence="1 2">
    <name type="scientific">Hymenolepis diminuta</name>
    <name type="common">Rat tapeworm</name>
    <dbReference type="NCBI Taxonomy" id="6216"/>
    <lineage>
        <taxon>Eukaryota</taxon>
        <taxon>Metazoa</taxon>
        <taxon>Spiralia</taxon>
        <taxon>Lophotrochozoa</taxon>
        <taxon>Platyhelminthes</taxon>
        <taxon>Cestoda</taxon>
        <taxon>Eucestoda</taxon>
        <taxon>Cyclophyllidea</taxon>
        <taxon>Hymenolepididae</taxon>
        <taxon>Hymenolepis</taxon>
    </lineage>
</organism>
<reference evidence="1 2" key="1">
    <citation type="submission" date="2019-07" db="EMBL/GenBank/DDBJ databases">
        <authorList>
            <person name="Jastrzebski P J."/>
            <person name="Paukszto L."/>
            <person name="Jastrzebski P J."/>
        </authorList>
    </citation>
    <scope>NUCLEOTIDE SEQUENCE [LARGE SCALE GENOMIC DNA]</scope>
    <source>
        <strain evidence="1 2">WMS-il1</strain>
    </source>
</reference>
<accession>A0A564Y5U3</accession>
<proteinExistence type="predicted"/>